<evidence type="ECO:0000259" key="6">
    <source>
        <dbReference type="Pfam" id="PF01397"/>
    </source>
</evidence>
<reference evidence="7" key="1">
    <citation type="submission" date="2022-06" db="EMBL/GenBank/DDBJ databases">
        <title>Uncovering the hologenomic basis of an extraordinary plant invasion.</title>
        <authorList>
            <person name="Bieker V.C."/>
            <person name="Martin M.D."/>
            <person name="Gilbert T."/>
            <person name="Hodgins K."/>
            <person name="Battlay P."/>
            <person name="Petersen B."/>
            <person name="Wilson J."/>
        </authorList>
    </citation>
    <scope>NUCLEOTIDE SEQUENCE</scope>
    <source>
        <strain evidence="7">AA19_3_7</strain>
        <tissue evidence="7">Leaf</tissue>
    </source>
</reference>
<comment type="catalytic activity">
    <reaction evidence="4">
        <text>ent-copalyl diphosphate = ent-kaur-16-ene + diphosphate</text>
        <dbReference type="Rhea" id="RHEA:22220"/>
        <dbReference type="ChEBI" id="CHEBI:15415"/>
        <dbReference type="ChEBI" id="CHEBI:33019"/>
        <dbReference type="ChEBI" id="CHEBI:58553"/>
        <dbReference type="EC" id="4.2.3.19"/>
    </reaction>
    <physiologicalReaction direction="left-to-right" evidence="4">
        <dbReference type="Rhea" id="RHEA:22221"/>
    </physiologicalReaction>
</comment>
<proteinExistence type="predicted"/>
<evidence type="ECO:0000256" key="1">
    <source>
        <dbReference type="ARBA" id="ARBA00001946"/>
    </source>
</evidence>
<keyword evidence="3" id="KW-0460">Magnesium</keyword>
<dbReference type="InterPro" id="IPR050148">
    <property type="entry name" value="Terpene_synthase-like"/>
</dbReference>
<dbReference type="GO" id="GO:0033331">
    <property type="term" value="P:ent-kaurene metabolic process"/>
    <property type="evidence" value="ECO:0007669"/>
    <property type="project" value="UniProtKB-ARBA"/>
</dbReference>
<dbReference type="GO" id="GO:0009507">
    <property type="term" value="C:chloroplast"/>
    <property type="evidence" value="ECO:0007669"/>
    <property type="project" value="TreeGrafter"/>
</dbReference>
<evidence type="ECO:0000313" key="7">
    <source>
        <dbReference type="EMBL" id="KAI7748240.1"/>
    </source>
</evidence>
<dbReference type="SFLD" id="SFLDG01014">
    <property type="entry name" value="Terpene_Cyclase_Like_1_N-term"/>
    <property type="match status" value="1"/>
</dbReference>
<dbReference type="FunFam" id="1.50.10.130:FF:000002">
    <property type="entry name" value="Ent-copalyl diphosphate synthase, chloroplastic"/>
    <property type="match status" value="1"/>
</dbReference>
<evidence type="ECO:0000256" key="2">
    <source>
        <dbReference type="ARBA" id="ARBA00022723"/>
    </source>
</evidence>
<dbReference type="InterPro" id="IPR036965">
    <property type="entry name" value="Terpene_synth_N_sf"/>
</dbReference>
<dbReference type="SUPFAM" id="SSF48239">
    <property type="entry name" value="Terpenoid cyclases/Protein prenyltransferases"/>
    <property type="match status" value="2"/>
</dbReference>
<gene>
    <name evidence="7" type="ORF">M8C21_017293</name>
</gene>
<dbReference type="InterPro" id="IPR008949">
    <property type="entry name" value="Isoprenoid_synthase_dom_sf"/>
</dbReference>
<organism evidence="7 8">
    <name type="scientific">Ambrosia artemisiifolia</name>
    <name type="common">Common ragweed</name>
    <dbReference type="NCBI Taxonomy" id="4212"/>
    <lineage>
        <taxon>Eukaryota</taxon>
        <taxon>Viridiplantae</taxon>
        <taxon>Streptophyta</taxon>
        <taxon>Embryophyta</taxon>
        <taxon>Tracheophyta</taxon>
        <taxon>Spermatophyta</taxon>
        <taxon>Magnoliopsida</taxon>
        <taxon>eudicotyledons</taxon>
        <taxon>Gunneridae</taxon>
        <taxon>Pentapetalae</taxon>
        <taxon>asterids</taxon>
        <taxon>campanulids</taxon>
        <taxon>Asterales</taxon>
        <taxon>Asteraceae</taxon>
        <taxon>Asteroideae</taxon>
        <taxon>Heliantheae alliance</taxon>
        <taxon>Heliantheae</taxon>
        <taxon>Ambrosia</taxon>
    </lineage>
</organism>
<feature type="domain" description="Terpene synthase N-terminal" evidence="6">
    <location>
        <begin position="277"/>
        <end position="483"/>
    </location>
</feature>
<comment type="cofactor">
    <cofactor evidence="1">
        <name>Mg(2+)</name>
        <dbReference type="ChEBI" id="CHEBI:18420"/>
    </cofactor>
</comment>
<evidence type="ECO:0000256" key="4">
    <source>
        <dbReference type="ARBA" id="ARBA00050853"/>
    </source>
</evidence>
<evidence type="ECO:0000313" key="8">
    <source>
        <dbReference type="Proteomes" id="UP001206925"/>
    </source>
</evidence>
<keyword evidence="2" id="KW-0479">Metal-binding</keyword>
<keyword evidence="8" id="KW-1185">Reference proteome</keyword>
<name>A0AAD5GMF2_AMBAR</name>
<evidence type="ECO:0000256" key="5">
    <source>
        <dbReference type="ARBA" id="ARBA00066670"/>
    </source>
</evidence>
<dbReference type="Gene3D" id="1.50.10.130">
    <property type="entry name" value="Terpene synthase, N-terminal domain"/>
    <property type="match status" value="1"/>
</dbReference>
<dbReference type="Gene3D" id="1.50.10.160">
    <property type="match status" value="1"/>
</dbReference>
<dbReference type="Gene3D" id="1.10.600.10">
    <property type="entry name" value="Farnesyl Diphosphate Synthase"/>
    <property type="match status" value="1"/>
</dbReference>
<dbReference type="Proteomes" id="UP001206925">
    <property type="component" value="Unassembled WGS sequence"/>
</dbReference>
<accession>A0AAD5GMF2</accession>
<dbReference type="Pfam" id="PF01397">
    <property type="entry name" value="Terpene_synth"/>
    <property type="match status" value="1"/>
</dbReference>
<dbReference type="InterPro" id="IPR008930">
    <property type="entry name" value="Terpenoid_cyclase/PrenylTrfase"/>
</dbReference>
<dbReference type="AlphaFoldDB" id="A0AAD5GMF2"/>
<dbReference type="PANTHER" id="PTHR31739:SF4">
    <property type="entry name" value="ENT-COPALYL DIPHOSPHATE SYNTHASE, CHLOROPLASTIC"/>
    <property type="match status" value="1"/>
</dbReference>
<dbReference type="EC" id="4.2.3.19" evidence="5"/>
<sequence length="805" mass="93838">EEDSLYQKLVQTGPRNDSFGVEALEVPSAHRSDFELSNNLNNALQASPGQWAHRIRKANLSIVCSRTVTRVPRAQGRRMLRARYYMPKGANLCLSCFKGELRYYYHEIKSGIKFSNLGCKAFSELSNKDNMDGQRGCPQFPLCLQWVANHQLPDGSWGEPLTFSAFDRLLNTLACVIALTYWKIHPDKCGKGTKFVNENMNKLGNEKEEHMTPGFELVFPSLIELACKLGIKVTIDSPVMKMIYARRDMKLAKIPKDIVHKIPTIMLYRLEGMKDLEWDKLLKLQSENGSFLFSPAATAFAFMQTKDQKCLAYLTNLVAKFQGGVPNAYPVDMYERIWSVDRLQRLGIARYFGPEIKDCLTYIYRCWDDQGIGFARNCNVPDLDDTAMAFRVLRTNGYQISTDAFLHFKKDGQFGCYPGQSIETVTVMFNLYRASQVLFPGEKILNDAKNFSHKFLTEKRLNNQLLDRWIITKDLAGEVEYVLDVPWYASLPRLEARYYLEQYGGENDVWIAKTLYRMENICNDKYLEMAKLDYNNCQEIHQLEWIQIQENFQMIENYNLWYGFLKIEDGLNTKVLWSYYEAAASIFEPERRNERVAWAKTVVILNIINSFFSRPQFTNADMEEFADKFSNPKCHEKDRKPWHMKTYRIKLSFKTMSKSRLQYRYGITTTYMFYPSYKWTSWLLNWQKKVDLVGEAELLVQTIYMTSGRWLSKEMLSHPQYHKLSSITNYVCHQLSLKEDHTIGCHIESKMQELVQVVLCDSPDDIDPNLKQMFLTVAKTFYYRAYFDPKSINCHIGKVLFENVI</sequence>
<dbReference type="InterPro" id="IPR001906">
    <property type="entry name" value="Terpene_synth_N"/>
</dbReference>
<dbReference type="GO" id="GO:0009899">
    <property type="term" value="F:ent-kaurene synthase activity"/>
    <property type="evidence" value="ECO:0007669"/>
    <property type="project" value="UniProtKB-EC"/>
</dbReference>
<dbReference type="SFLD" id="SFLDG01605">
    <property type="entry name" value="Terpene_Cyclase_Like_1_N-term"/>
    <property type="match status" value="1"/>
</dbReference>
<dbReference type="GO" id="GO:0009686">
    <property type="term" value="P:gibberellin biosynthetic process"/>
    <property type="evidence" value="ECO:0007669"/>
    <property type="project" value="TreeGrafter"/>
</dbReference>
<dbReference type="SUPFAM" id="SSF48576">
    <property type="entry name" value="Terpenoid synthases"/>
    <property type="match status" value="1"/>
</dbReference>
<comment type="caution">
    <text evidence="7">The sequence shown here is derived from an EMBL/GenBank/DDBJ whole genome shotgun (WGS) entry which is preliminary data.</text>
</comment>
<protein>
    <recommendedName>
        <fullName evidence="5">ent-kaurene synthase</fullName>
        <ecNumber evidence="5">4.2.3.19</ecNumber>
    </recommendedName>
</protein>
<dbReference type="EMBL" id="JAMZMK010006573">
    <property type="protein sequence ID" value="KAI7748240.1"/>
    <property type="molecule type" value="Genomic_DNA"/>
</dbReference>
<dbReference type="PANTHER" id="PTHR31739">
    <property type="entry name" value="ENT-COPALYL DIPHOSPHATE SYNTHASE, CHLOROPLASTIC"/>
    <property type="match status" value="1"/>
</dbReference>
<evidence type="ECO:0000256" key="3">
    <source>
        <dbReference type="ARBA" id="ARBA00022842"/>
    </source>
</evidence>
<dbReference type="GO" id="GO:0000287">
    <property type="term" value="F:magnesium ion binding"/>
    <property type="evidence" value="ECO:0007669"/>
    <property type="project" value="TreeGrafter"/>
</dbReference>
<feature type="non-terminal residue" evidence="7">
    <location>
        <position position="805"/>
    </location>
</feature>